<evidence type="ECO:0000256" key="2">
    <source>
        <dbReference type="PROSITE-ProRule" id="PRU00169"/>
    </source>
</evidence>
<name>A0ABT7N825_9BURK</name>
<accession>A0ABT7N825</accession>
<dbReference type="InterPro" id="IPR052016">
    <property type="entry name" value="Bact_Sigma-Reg"/>
</dbReference>
<evidence type="ECO:0000259" key="4">
    <source>
        <dbReference type="PROSITE" id="PS51746"/>
    </source>
</evidence>
<evidence type="ECO:0000256" key="1">
    <source>
        <dbReference type="ARBA" id="ARBA00022801"/>
    </source>
</evidence>
<dbReference type="Gene3D" id="3.40.50.2300">
    <property type="match status" value="1"/>
</dbReference>
<comment type="caution">
    <text evidence="5">The sequence shown here is derived from an EMBL/GenBank/DDBJ whole genome shotgun (WGS) entry which is preliminary data.</text>
</comment>
<dbReference type="PANTHER" id="PTHR43156">
    <property type="entry name" value="STAGE II SPORULATION PROTEIN E-RELATED"/>
    <property type="match status" value="1"/>
</dbReference>
<dbReference type="InterPro" id="IPR036457">
    <property type="entry name" value="PPM-type-like_dom_sf"/>
</dbReference>
<dbReference type="Proteomes" id="UP001174908">
    <property type="component" value="Unassembled WGS sequence"/>
</dbReference>
<organism evidence="5 6">
    <name type="scientific">Variovorax dokdonensis</name>
    <dbReference type="NCBI Taxonomy" id="344883"/>
    <lineage>
        <taxon>Bacteria</taxon>
        <taxon>Pseudomonadati</taxon>
        <taxon>Pseudomonadota</taxon>
        <taxon>Betaproteobacteria</taxon>
        <taxon>Burkholderiales</taxon>
        <taxon>Comamonadaceae</taxon>
        <taxon>Variovorax</taxon>
    </lineage>
</organism>
<dbReference type="Pfam" id="PF00072">
    <property type="entry name" value="Response_reg"/>
    <property type="match status" value="1"/>
</dbReference>
<keyword evidence="1" id="KW-0378">Hydrolase</keyword>
<dbReference type="Pfam" id="PF07228">
    <property type="entry name" value="SpoIIE"/>
    <property type="match status" value="1"/>
</dbReference>
<dbReference type="SMART" id="SM00331">
    <property type="entry name" value="PP2C_SIG"/>
    <property type="match status" value="1"/>
</dbReference>
<dbReference type="EMBL" id="JASZYV010000001">
    <property type="protein sequence ID" value="MDM0044076.1"/>
    <property type="molecule type" value="Genomic_DNA"/>
</dbReference>
<evidence type="ECO:0000313" key="6">
    <source>
        <dbReference type="Proteomes" id="UP001174908"/>
    </source>
</evidence>
<feature type="domain" description="Response regulatory" evidence="3">
    <location>
        <begin position="12"/>
        <end position="128"/>
    </location>
</feature>
<evidence type="ECO:0000313" key="5">
    <source>
        <dbReference type="EMBL" id="MDM0044076.1"/>
    </source>
</evidence>
<dbReference type="SUPFAM" id="SSF52172">
    <property type="entry name" value="CheY-like"/>
    <property type="match status" value="1"/>
</dbReference>
<dbReference type="SUPFAM" id="SSF81606">
    <property type="entry name" value="PP2C-like"/>
    <property type="match status" value="1"/>
</dbReference>
<dbReference type="RefSeq" id="WP_286659141.1">
    <property type="nucleotide sequence ID" value="NZ_JASZYV010000001.1"/>
</dbReference>
<evidence type="ECO:0000259" key="3">
    <source>
        <dbReference type="PROSITE" id="PS50110"/>
    </source>
</evidence>
<dbReference type="Gene3D" id="3.60.40.10">
    <property type="entry name" value="PPM-type phosphatase domain"/>
    <property type="match status" value="1"/>
</dbReference>
<keyword evidence="2" id="KW-0597">Phosphoprotein</keyword>
<keyword evidence="6" id="KW-1185">Reference proteome</keyword>
<feature type="modified residue" description="4-aspartylphosphate" evidence="2">
    <location>
        <position position="61"/>
    </location>
</feature>
<protein>
    <submittedName>
        <fullName evidence="5">SpoIIE family protein phosphatase</fullName>
    </submittedName>
</protein>
<dbReference type="PANTHER" id="PTHR43156:SF2">
    <property type="entry name" value="STAGE II SPORULATION PROTEIN E"/>
    <property type="match status" value="1"/>
</dbReference>
<proteinExistence type="predicted"/>
<dbReference type="PROSITE" id="PS51746">
    <property type="entry name" value="PPM_2"/>
    <property type="match status" value="1"/>
</dbReference>
<dbReference type="InterPro" id="IPR011006">
    <property type="entry name" value="CheY-like_superfamily"/>
</dbReference>
<dbReference type="InterPro" id="IPR001932">
    <property type="entry name" value="PPM-type_phosphatase-like_dom"/>
</dbReference>
<dbReference type="InterPro" id="IPR001789">
    <property type="entry name" value="Sig_transdc_resp-reg_receiver"/>
</dbReference>
<dbReference type="SMART" id="SM00448">
    <property type="entry name" value="REC"/>
    <property type="match status" value="1"/>
</dbReference>
<reference evidence="5" key="1">
    <citation type="submission" date="2023-06" db="EMBL/GenBank/DDBJ databases">
        <authorList>
            <person name="Jiang Y."/>
            <person name="Liu Q."/>
        </authorList>
    </citation>
    <scope>NUCLEOTIDE SEQUENCE</scope>
    <source>
        <strain evidence="5">CGMCC 1.12089</strain>
    </source>
</reference>
<feature type="domain" description="PPM-type phosphatase" evidence="4">
    <location>
        <begin position="160"/>
        <end position="389"/>
    </location>
</feature>
<dbReference type="PROSITE" id="PS50110">
    <property type="entry name" value="RESPONSE_REGULATORY"/>
    <property type="match status" value="1"/>
</dbReference>
<sequence length="390" mass="41685">MSAALVSSRPVRVLVVDDLDLNRDLLIRRVQRLGHEGVAAVDGRDALAKLAQDEWDLVLLDITMPQMDGYETLGHIRADPRLAQLPVVMVSAIDEAESVVRCLELGADDYLTKPFNPRVLQARVEASLVKKRLQDQQAQLLAALSREMEIGHRIQQGFLPAQLPSVPGWSLAAFCRPARHVGGDFYDAFVLPDGQCMLVVADVCDKGVGAALYMALFRTLLRVTAQQLAPGAAPHDVLQRCVGATNDYIASVHGQENMFATAFVALLEPQGGTLTYLNAGHELPLLRRGGQGAPGVVALEVSGPALGLVAGPAWHIHQVSMGPNDMLVAFSDGLTEALEASGDLAVDRLDALMADGHREANTLALGISRALEGGPEVASDDITLLALVRT</sequence>
<gene>
    <name evidence="5" type="ORF">QTH91_06255</name>
</gene>